<dbReference type="PANTHER" id="PTHR10434">
    <property type="entry name" value="1-ACYL-SN-GLYCEROL-3-PHOSPHATE ACYLTRANSFERASE"/>
    <property type="match status" value="1"/>
</dbReference>
<dbReference type="OrthoDB" id="5184723at2"/>
<keyword evidence="2" id="KW-0444">Lipid biosynthesis</keyword>
<keyword evidence="5 8" id="KW-0012">Acyltransferase</keyword>
<evidence type="ECO:0000313" key="9">
    <source>
        <dbReference type="Proteomes" id="UP000199323"/>
    </source>
</evidence>
<dbReference type="STRING" id="380248.SAMN05216251_10265"/>
<evidence type="ECO:0000256" key="4">
    <source>
        <dbReference type="ARBA" id="ARBA00023098"/>
    </source>
</evidence>
<dbReference type="Proteomes" id="UP000199323">
    <property type="component" value="Unassembled WGS sequence"/>
</dbReference>
<keyword evidence="9" id="KW-1185">Reference proteome</keyword>
<sequence length="295" mass="29764">MNGGPWAAYSPCSDECVAGTGTGTGAGTGAGVGRVAAVRRYAAFAATLAGAAAAGRRLADGAELRRTAARLVADLGVGVVRAGAPTLTVPGGAQGVGTLVVANHISWLDALALLAVEPVTLLAKREVGHWPVVGGLVRRAGTRFIDRDSVRQLPGTVRELADLLRSGESVIVFPEGTTWCSVPGGPFRRATFQAALDAGAPVRPVTLSYARRGVPTPLPAFVGEGTFLASFHRVAAARGLTVRITAHPALDPAGHDRRSLAALAHAAVTGAAVTGAAERGPATAHGAHRVSPSGP</sequence>
<dbReference type="CDD" id="cd07989">
    <property type="entry name" value="LPLAT_AGPAT-like"/>
    <property type="match status" value="1"/>
</dbReference>
<organism evidence="8 9">
    <name type="scientific">Actinacidiphila alni</name>
    <dbReference type="NCBI Taxonomy" id="380248"/>
    <lineage>
        <taxon>Bacteria</taxon>
        <taxon>Bacillati</taxon>
        <taxon>Actinomycetota</taxon>
        <taxon>Actinomycetes</taxon>
        <taxon>Kitasatosporales</taxon>
        <taxon>Streptomycetaceae</taxon>
        <taxon>Actinacidiphila</taxon>
    </lineage>
</organism>
<gene>
    <name evidence="8" type="ORF">SAMN05216251_10265</name>
</gene>
<proteinExistence type="predicted"/>
<dbReference type="InterPro" id="IPR002123">
    <property type="entry name" value="Plipid/glycerol_acylTrfase"/>
</dbReference>
<evidence type="ECO:0000313" key="8">
    <source>
        <dbReference type="EMBL" id="SFE19900.1"/>
    </source>
</evidence>
<dbReference type="PANTHER" id="PTHR10434:SF64">
    <property type="entry name" value="1-ACYL-SN-GLYCEROL-3-PHOSPHATE ACYLTRANSFERASE-RELATED"/>
    <property type="match status" value="1"/>
</dbReference>
<dbReference type="GO" id="GO:0003841">
    <property type="term" value="F:1-acylglycerol-3-phosphate O-acyltransferase activity"/>
    <property type="evidence" value="ECO:0007669"/>
    <property type="project" value="TreeGrafter"/>
</dbReference>
<dbReference type="GO" id="GO:0006654">
    <property type="term" value="P:phosphatidic acid biosynthetic process"/>
    <property type="evidence" value="ECO:0007669"/>
    <property type="project" value="TreeGrafter"/>
</dbReference>
<reference evidence="9" key="1">
    <citation type="submission" date="2016-10" db="EMBL/GenBank/DDBJ databases">
        <authorList>
            <person name="Varghese N."/>
            <person name="Submissions S."/>
        </authorList>
    </citation>
    <scope>NUCLEOTIDE SEQUENCE [LARGE SCALE GENOMIC DNA]</scope>
    <source>
        <strain evidence="9">CGMCC 4.3510</strain>
    </source>
</reference>
<dbReference type="SUPFAM" id="SSF69593">
    <property type="entry name" value="Glycerol-3-phosphate (1)-acyltransferase"/>
    <property type="match status" value="1"/>
</dbReference>
<comment type="pathway">
    <text evidence="1">Lipid metabolism.</text>
</comment>
<protein>
    <submittedName>
        <fullName evidence="8">1-acyl-sn-glycerol-3-phosphate acyltransferases</fullName>
    </submittedName>
</protein>
<evidence type="ECO:0000256" key="3">
    <source>
        <dbReference type="ARBA" id="ARBA00022679"/>
    </source>
</evidence>
<accession>A0A1I1YPK8</accession>
<evidence type="ECO:0000256" key="5">
    <source>
        <dbReference type="ARBA" id="ARBA00023315"/>
    </source>
</evidence>
<keyword evidence="3 8" id="KW-0808">Transferase</keyword>
<evidence type="ECO:0000259" key="7">
    <source>
        <dbReference type="SMART" id="SM00563"/>
    </source>
</evidence>
<evidence type="ECO:0000256" key="6">
    <source>
        <dbReference type="SAM" id="MobiDB-lite"/>
    </source>
</evidence>
<evidence type="ECO:0000256" key="2">
    <source>
        <dbReference type="ARBA" id="ARBA00022516"/>
    </source>
</evidence>
<dbReference type="SMART" id="SM00563">
    <property type="entry name" value="PlsC"/>
    <property type="match status" value="1"/>
</dbReference>
<dbReference type="RefSeq" id="WP_093711805.1">
    <property type="nucleotide sequence ID" value="NZ_FONG01000002.1"/>
</dbReference>
<dbReference type="EMBL" id="FONG01000002">
    <property type="protein sequence ID" value="SFE19900.1"/>
    <property type="molecule type" value="Genomic_DNA"/>
</dbReference>
<dbReference type="Pfam" id="PF01553">
    <property type="entry name" value="Acyltransferase"/>
    <property type="match status" value="1"/>
</dbReference>
<keyword evidence="4" id="KW-0443">Lipid metabolism</keyword>
<feature type="domain" description="Phospholipid/glycerol acyltransferase" evidence="7">
    <location>
        <begin position="98"/>
        <end position="210"/>
    </location>
</feature>
<evidence type="ECO:0000256" key="1">
    <source>
        <dbReference type="ARBA" id="ARBA00005189"/>
    </source>
</evidence>
<feature type="region of interest" description="Disordered" evidence="6">
    <location>
        <begin position="274"/>
        <end position="295"/>
    </location>
</feature>
<dbReference type="AlphaFoldDB" id="A0A1I1YPK8"/>
<name>A0A1I1YPK8_9ACTN</name>